<organism evidence="5 6">
    <name type="scientific">Falsochrobactrum ovis</name>
    <dbReference type="NCBI Taxonomy" id="1293442"/>
    <lineage>
        <taxon>Bacteria</taxon>
        <taxon>Pseudomonadati</taxon>
        <taxon>Pseudomonadota</taxon>
        <taxon>Alphaproteobacteria</taxon>
        <taxon>Hyphomicrobiales</taxon>
        <taxon>Brucellaceae</taxon>
        <taxon>Falsochrobactrum</taxon>
    </lineage>
</organism>
<dbReference type="SFLD" id="SFLDG01129">
    <property type="entry name" value="C1.5:_HAD__Beta-PGM__Phosphata"/>
    <property type="match status" value="1"/>
</dbReference>
<dbReference type="InterPro" id="IPR041492">
    <property type="entry name" value="HAD_2"/>
</dbReference>
<keyword evidence="5" id="KW-0378">Hydrolase</keyword>
<dbReference type="SUPFAM" id="SSF56784">
    <property type="entry name" value="HAD-like"/>
    <property type="match status" value="1"/>
</dbReference>
<dbReference type="GO" id="GO:0016787">
    <property type="term" value="F:hydrolase activity"/>
    <property type="evidence" value="ECO:0007669"/>
    <property type="project" value="UniProtKB-KW"/>
</dbReference>
<keyword evidence="4" id="KW-0460">Magnesium</keyword>
<dbReference type="NCBIfam" id="TIGR01509">
    <property type="entry name" value="HAD-SF-IA-v3"/>
    <property type="match status" value="1"/>
</dbReference>
<sequence length="235" mass="25170">MDTNPTNSPPLAFDLVIFDCDGVLVDSEIISCGAVAEVLTRHGVPTELDDALRSFLGRPASVVTDAFTQQTKKPVPDTFVSSWREHLFARFERELVAVKGIRSAIEAIPLPRCVASSSDEERLQISLGQTGLLALFEGNIFSTTMVKNGKPAPDLFLFAARQMGATASRCVVIEDSPSGVKAAKAAGMTTIGFTGGSHFSVVDNTESLHHAGADYILKDAAELPSLLREISDYGR</sequence>
<dbReference type="InterPro" id="IPR023214">
    <property type="entry name" value="HAD_sf"/>
</dbReference>
<name>A0A364JSY5_9HYPH</name>
<evidence type="ECO:0000256" key="3">
    <source>
        <dbReference type="ARBA" id="ARBA00022723"/>
    </source>
</evidence>
<dbReference type="SFLD" id="SFLDS00003">
    <property type="entry name" value="Haloacid_Dehalogenase"/>
    <property type="match status" value="1"/>
</dbReference>
<comment type="caution">
    <text evidence="5">The sequence shown here is derived from an EMBL/GenBank/DDBJ whole genome shotgun (WGS) entry which is preliminary data.</text>
</comment>
<evidence type="ECO:0000256" key="2">
    <source>
        <dbReference type="ARBA" id="ARBA00006171"/>
    </source>
</evidence>
<comment type="cofactor">
    <cofactor evidence="1">
        <name>Mg(2+)</name>
        <dbReference type="ChEBI" id="CHEBI:18420"/>
    </cofactor>
</comment>
<evidence type="ECO:0000313" key="6">
    <source>
        <dbReference type="Proteomes" id="UP000249453"/>
    </source>
</evidence>
<dbReference type="SFLD" id="SFLDG01135">
    <property type="entry name" value="C1.5.6:_HAD__Beta-PGM__Phospha"/>
    <property type="match status" value="1"/>
</dbReference>
<evidence type="ECO:0000313" key="5">
    <source>
        <dbReference type="EMBL" id="RAK26114.1"/>
    </source>
</evidence>
<dbReference type="InterPro" id="IPR006439">
    <property type="entry name" value="HAD-SF_hydro_IA"/>
</dbReference>
<dbReference type="InterPro" id="IPR023198">
    <property type="entry name" value="PGP-like_dom2"/>
</dbReference>
<dbReference type="CDD" id="cd07526">
    <property type="entry name" value="HAD_BPGM_like"/>
    <property type="match status" value="1"/>
</dbReference>
<dbReference type="OrthoDB" id="9797743at2"/>
<reference evidence="5 6" key="1">
    <citation type="submission" date="2018-06" db="EMBL/GenBank/DDBJ databases">
        <title>Genomic Encyclopedia of Type Strains, Phase IV (KMG-IV): sequencing the most valuable type-strain genomes for metagenomic binning, comparative biology and taxonomic classification.</title>
        <authorList>
            <person name="Goeker M."/>
        </authorList>
    </citation>
    <scope>NUCLEOTIDE SEQUENCE [LARGE SCALE GENOMIC DNA]</scope>
    <source>
        <strain evidence="5 6">DSM 26720</strain>
    </source>
</reference>
<keyword evidence="3" id="KW-0479">Metal-binding</keyword>
<dbReference type="Gene3D" id="1.10.150.240">
    <property type="entry name" value="Putative phosphatase, domain 2"/>
    <property type="match status" value="1"/>
</dbReference>
<dbReference type="Pfam" id="PF13419">
    <property type="entry name" value="HAD_2"/>
    <property type="match status" value="1"/>
</dbReference>
<dbReference type="PANTHER" id="PTHR46193">
    <property type="entry name" value="6-PHOSPHOGLUCONATE PHOSPHATASE"/>
    <property type="match status" value="1"/>
</dbReference>
<gene>
    <name evidence="5" type="ORF">C7374_11631</name>
</gene>
<protein>
    <submittedName>
        <fullName evidence="5">HAD superfamily hydrolase (TIGR01509 family)</fullName>
    </submittedName>
</protein>
<proteinExistence type="inferred from homology"/>
<dbReference type="InterPro" id="IPR051600">
    <property type="entry name" value="Beta-PGM-like"/>
</dbReference>
<accession>A0A364JSY5</accession>
<dbReference type="EMBL" id="QLMK01000016">
    <property type="protein sequence ID" value="RAK26114.1"/>
    <property type="molecule type" value="Genomic_DNA"/>
</dbReference>
<dbReference type="Gene3D" id="3.40.50.1000">
    <property type="entry name" value="HAD superfamily/HAD-like"/>
    <property type="match status" value="1"/>
</dbReference>
<dbReference type="GO" id="GO:0046872">
    <property type="term" value="F:metal ion binding"/>
    <property type="evidence" value="ECO:0007669"/>
    <property type="project" value="UniProtKB-KW"/>
</dbReference>
<dbReference type="Proteomes" id="UP000249453">
    <property type="component" value="Unassembled WGS sequence"/>
</dbReference>
<dbReference type="AlphaFoldDB" id="A0A364JSY5"/>
<evidence type="ECO:0000256" key="4">
    <source>
        <dbReference type="ARBA" id="ARBA00022842"/>
    </source>
</evidence>
<evidence type="ECO:0000256" key="1">
    <source>
        <dbReference type="ARBA" id="ARBA00001946"/>
    </source>
</evidence>
<dbReference type="PANTHER" id="PTHR46193:SF10">
    <property type="entry name" value="6-PHOSPHOGLUCONATE PHOSPHATASE"/>
    <property type="match status" value="1"/>
</dbReference>
<comment type="similarity">
    <text evidence="2">Belongs to the HAD-like hydrolase superfamily. CbbY/CbbZ/Gph/YieH family.</text>
</comment>
<dbReference type="RefSeq" id="WP_111576197.1">
    <property type="nucleotide sequence ID" value="NZ_JBHRWF010000006.1"/>
</dbReference>
<keyword evidence="6" id="KW-1185">Reference proteome</keyword>
<dbReference type="InterPro" id="IPR036412">
    <property type="entry name" value="HAD-like_sf"/>
</dbReference>